<dbReference type="PANTHER" id="PTHR42928">
    <property type="entry name" value="TRICARBOXYLATE-BINDING PROTEIN"/>
    <property type="match status" value="1"/>
</dbReference>
<evidence type="ECO:0000256" key="2">
    <source>
        <dbReference type="SAM" id="SignalP"/>
    </source>
</evidence>
<organism evidence="3 4">
    <name type="scientific">Cupriavidus respiraculi</name>
    <dbReference type="NCBI Taxonomy" id="195930"/>
    <lineage>
        <taxon>Bacteria</taxon>
        <taxon>Pseudomonadati</taxon>
        <taxon>Pseudomonadota</taxon>
        <taxon>Betaproteobacteria</taxon>
        <taxon>Burkholderiales</taxon>
        <taxon>Burkholderiaceae</taxon>
        <taxon>Cupriavidus</taxon>
    </lineage>
</organism>
<protein>
    <recommendedName>
        <fullName evidence="5">Extra-cytoplasmic solute receptor</fullName>
    </recommendedName>
</protein>
<gene>
    <name evidence="3" type="ORF">LMG21510_00495</name>
</gene>
<proteinExistence type="inferred from homology"/>
<feature type="chain" id="PRO_5046693717" description="Extra-cytoplasmic solute receptor" evidence="2">
    <location>
        <begin position="31"/>
        <end position="332"/>
    </location>
</feature>
<reference evidence="3 4" key="1">
    <citation type="submission" date="2021-08" db="EMBL/GenBank/DDBJ databases">
        <authorList>
            <person name="Peeters C."/>
        </authorList>
    </citation>
    <scope>NUCLEOTIDE SEQUENCE [LARGE SCALE GENOMIC DNA]</scope>
    <source>
        <strain evidence="3 4">LMG 21510</strain>
    </source>
</reference>
<dbReference type="InterPro" id="IPR005064">
    <property type="entry name" value="BUG"/>
</dbReference>
<dbReference type="Proteomes" id="UP000721236">
    <property type="component" value="Unassembled WGS sequence"/>
</dbReference>
<evidence type="ECO:0000313" key="4">
    <source>
        <dbReference type="Proteomes" id="UP000721236"/>
    </source>
</evidence>
<dbReference type="InterPro" id="IPR042100">
    <property type="entry name" value="Bug_dom1"/>
</dbReference>
<keyword evidence="4" id="KW-1185">Reference proteome</keyword>
<sequence>MTRIAALLGALAPATLLATLALALSATARAAPPTDYPNRPIRMIVGFAAGGITDITARQIAAEMGELLGQSVVVDNRTGAGGNIATAELARAKPDGYTLMLASPGQLVVNPLTQKSLGFDPNTRFSLISLVNESPFVFLVPATSKFGSVQQLVDWGKRHPRKLSFASPGIGTTMHIAGEMLQVSAGIEAVHVPYRGGAQATNDLIAGRVDFMIDSLGSVAQAVQSGQLKVLATAAPERLPQFPDLPTLAETYPNLIASSWLGVVAPPGLPPDLTAVLARAVERASRAPRYVETIERRGSRLAAPGPAAFSTHLEKERARVERTIVKAGIKLD</sequence>
<evidence type="ECO:0000256" key="1">
    <source>
        <dbReference type="ARBA" id="ARBA00006987"/>
    </source>
</evidence>
<name>A0ABN7Y012_9BURK</name>
<accession>A0ABN7Y012</accession>
<keyword evidence="2" id="KW-0732">Signal</keyword>
<dbReference type="EMBL" id="CAJZAH010000001">
    <property type="protein sequence ID" value="CAG9166688.1"/>
    <property type="molecule type" value="Genomic_DNA"/>
</dbReference>
<dbReference type="CDD" id="cd07012">
    <property type="entry name" value="PBP2_Bug_TTT"/>
    <property type="match status" value="1"/>
</dbReference>
<dbReference type="Pfam" id="PF03401">
    <property type="entry name" value="TctC"/>
    <property type="match status" value="1"/>
</dbReference>
<dbReference type="Gene3D" id="3.40.190.10">
    <property type="entry name" value="Periplasmic binding protein-like II"/>
    <property type="match status" value="1"/>
</dbReference>
<dbReference type="SUPFAM" id="SSF53850">
    <property type="entry name" value="Periplasmic binding protein-like II"/>
    <property type="match status" value="1"/>
</dbReference>
<dbReference type="PIRSF" id="PIRSF017082">
    <property type="entry name" value="YflP"/>
    <property type="match status" value="1"/>
</dbReference>
<evidence type="ECO:0008006" key="5">
    <source>
        <dbReference type="Google" id="ProtNLM"/>
    </source>
</evidence>
<dbReference type="PANTHER" id="PTHR42928:SF5">
    <property type="entry name" value="BLR1237 PROTEIN"/>
    <property type="match status" value="1"/>
</dbReference>
<dbReference type="RefSeq" id="WP_224039393.1">
    <property type="nucleotide sequence ID" value="NZ_CAJZAH010000001.1"/>
</dbReference>
<evidence type="ECO:0000313" key="3">
    <source>
        <dbReference type="EMBL" id="CAG9166688.1"/>
    </source>
</evidence>
<feature type="signal peptide" evidence="2">
    <location>
        <begin position="1"/>
        <end position="30"/>
    </location>
</feature>
<dbReference type="Gene3D" id="3.40.190.150">
    <property type="entry name" value="Bordetella uptake gene, domain 1"/>
    <property type="match status" value="1"/>
</dbReference>
<comment type="caution">
    <text evidence="3">The sequence shown here is derived from an EMBL/GenBank/DDBJ whole genome shotgun (WGS) entry which is preliminary data.</text>
</comment>
<comment type="similarity">
    <text evidence="1">Belongs to the UPF0065 (bug) family.</text>
</comment>